<dbReference type="InterPro" id="IPR009081">
    <property type="entry name" value="PP-bd_ACP"/>
</dbReference>
<dbReference type="InterPro" id="IPR001031">
    <property type="entry name" value="Thioesterase"/>
</dbReference>
<feature type="domain" description="Carrier" evidence="6">
    <location>
        <begin position="526"/>
        <end position="600"/>
    </location>
</feature>
<feature type="compositionally biased region" description="Basic and acidic residues" evidence="5">
    <location>
        <begin position="4116"/>
        <end position="4126"/>
    </location>
</feature>
<keyword evidence="4" id="KW-0597">Phosphoprotein</keyword>
<dbReference type="InterPro" id="IPR023213">
    <property type="entry name" value="CAT-like_dom_sf"/>
</dbReference>
<dbReference type="GO" id="GO:0008610">
    <property type="term" value="P:lipid biosynthetic process"/>
    <property type="evidence" value="ECO:0007669"/>
    <property type="project" value="UniProtKB-ARBA"/>
</dbReference>
<dbReference type="PROSITE" id="PS50075">
    <property type="entry name" value="CARRIER"/>
    <property type="match status" value="4"/>
</dbReference>
<dbReference type="FunFam" id="3.30.300.30:FF:000010">
    <property type="entry name" value="Enterobactin synthetase component F"/>
    <property type="match status" value="3"/>
</dbReference>
<comment type="cofactor">
    <cofactor evidence="1">
        <name>pantetheine 4'-phosphate</name>
        <dbReference type="ChEBI" id="CHEBI:47942"/>
    </cofactor>
</comment>
<dbReference type="OrthoDB" id="4510129at2"/>
<comment type="similarity">
    <text evidence="2">Belongs to the ATP-dependent AMP-binding enzyme family.</text>
</comment>
<dbReference type="FunFam" id="1.10.1200.10:FF:000005">
    <property type="entry name" value="Nonribosomal peptide synthetase 1"/>
    <property type="match status" value="1"/>
</dbReference>
<evidence type="ECO:0000256" key="2">
    <source>
        <dbReference type="ARBA" id="ARBA00006432"/>
    </source>
</evidence>
<dbReference type="Gene3D" id="1.10.1200.10">
    <property type="entry name" value="ACP-like"/>
    <property type="match status" value="3"/>
</dbReference>
<dbReference type="Gene3D" id="3.30.300.30">
    <property type="match status" value="4"/>
</dbReference>
<dbReference type="SMART" id="SM00823">
    <property type="entry name" value="PKS_PP"/>
    <property type="match status" value="4"/>
</dbReference>
<dbReference type="Pfam" id="PF00668">
    <property type="entry name" value="Condensation"/>
    <property type="match status" value="3"/>
</dbReference>
<dbReference type="InterPro" id="IPR001242">
    <property type="entry name" value="Condensation_dom"/>
</dbReference>
<feature type="region of interest" description="Disordered" evidence="5">
    <location>
        <begin position="4116"/>
        <end position="4141"/>
    </location>
</feature>
<dbReference type="SUPFAM" id="SSF56801">
    <property type="entry name" value="Acetyl-CoA synthetase-like"/>
    <property type="match status" value="5"/>
</dbReference>
<dbReference type="UniPathway" id="UPA00011"/>
<evidence type="ECO:0000313" key="8">
    <source>
        <dbReference type="Proteomes" id="UP000267164"/>
    </source>
</evidence>
<dbReference type="GO" id="GO:0005829">
    <property type="term" value="C:cytosol"/>
    <property type="evidence" value="ECO:0007669"/>
    <property type="project" value="TreeGrafter"/>
</dbReference>
<dbReference type="InterPro" id="IPR000873">
    <property type="entry name" value="AMP-dep_synth/lig_dom"/>
</dbReference>
<feature type="compositionally biased region" description="Basic and acidic residues" evidence="5">
    <location>
        <begin position="4436"/>
        <end position="4445"/>
    </location>
</feature>
<dbReference type="InterPro" id="IPR010071">
    <property type="entry name" value="AA_adenyl_dom"/>
</dbReference>
<dbReference type="Pfam" id="PF00550">
    <property type="entry name" value="PP-binding"/>
    <property type="match status" value="4"/>
</dbReference>
<keyword evidence="3" id="KW-0596">Phosphopantetheine</keyword>
<reference evidence="7 8" key="1">
    <citation type="submission" date="2018-09" db="EMBL/GenBank/DDBJ databases">
        <title>Nocardia yunnanensis sp. nov., an actinomycete isolated from a soil sample.</title>
        <authorList>
            <person name="Zhang J."/>
        </authorList>
    </citation>
    <scope>NUCLEOTIDE SEQUENCE [LARGE SCALE GENOMIC DNA]</scope>
    <source>
        <strain evidence="7 8">CFHS0054</strain>
    </source>
</reference>
<proteinExistence type="inferred from homology"/>
<dbReference type="SUPFAM" id="SSF53474">
    <property type="entry name" value="alpha/beta-Hydrolases"/>
    <property type="match status" value="1"/>
</dbReference>
<accession>A0A386ZIX4</accession>
<dbReference type="NCBIfam" id="NF003417">
    <property type="entry name" value="PRK04813.1"/>
    <property type="match status" value="6"/>
</dbReference>
<dbReference type="FunFam" id="2.30.38.10:FF:000001">
    <property type="entry name" value="Non-ribosomal peptide synthetase PvdI"/>
    <property type="match status" value="2"/>
</dbReference>
<evidence type="ECO:0000256" key="3">
    <source>
        <dbReference type="ARBA" id="ARBA00022450"/>
    </source>
</evidence>
<dbReference type="Proteomes" id="UP000267164">
    <property type="component" value="Chromosome"/>
</dbReference>
<name>A0A386ZIX4_9NOCA</name>
<dbReference type="GO" id="GO:0003824">
    <property type="term" value="F:catalytic activity"/>
    <property type="evidence" value="ECO:0007669"/>
    <property type="project" value="InterPro"/>
</dbReference>
<feature type="domain" description="Carrier" evidence="6">
    <location>
        <begin position="3767"/>
        <end position="3842"/>
    </location>
</feature>
<dbReference type="CDD" id="cd05930">
    <property type="entry name" value="A_NRPS"/>
    <property type="match status" value="1"/>
</dbReference>
<dbReference type="PROSITE" id="PS00012">
    <property type="entry name" value="PHOSPHOPANTETHEINE"/>
    <property type="match status" value="4"/>
</dbReference>
<dbReference type="NCBIfam" id="TIGR01733">
    <property type="entry name" value="AA-adenyl-dom"/>
    <property type="match status" value="4"/>
</dbReference>
<dbReference type="InterPro" id="IPR036736">
    <property type="entry name" value="ACP-like_sf"/>
</dbReference>
<dbReference type="CDD" id="cd19540">
    <property type="entry name" value="LCL_NRPS-like"/>
    <property type="match status" value="2"/>
</dbReference>
<dbReference type="SUPFAM" id="SSF52777">
    <property type="entry name" value="CoA-dependent acyltransferases"/>
    <property type="match status" value="8"/>
</dbReference>
<feature type="domain" description="Carrier" evidence="6">
    <location>
        <begin position="1594"/>
        <end position="1669"/>
    </location>
</feature>
<dbReference type="KEGG" id="nyu:D7D52_28405"/>
<evidence type="ECO:0000256" key="1">
    <source>
        <dbReference type="ARBA" id="ARBA00001957"/>
    </source>
</evidence>
<dbReference type="SUPFAM" id="SSF47336">
    <property type="entry name" value="ACP-like"/>
    <property type="match status" value="4"/>
</dbReference>
<dbReference type="CDD" id="cd17646">
    <property type="entry name" value="A_NRPS_AB3403-like"/>
    <property type="match status" value="2"/>
</dbReference>
<dbReference type="GO" id="GO:0031177">
    <property type="term" value="F:phosphopantetheine binding"/>
    <property type="evidence" value="ECO:0007669"/>
    <property type="project" value="InterPro"/>
</dbReference>
<dbReference type="Pfam" id="PF00975">
    <property type="entry name" value="Thioesterase"/>
    <property type="match status" value="1"/>
</dbReference>
<dbReference type="GO" id="GO:0044550">
    <property type="term" value="P:secondary metabolite biosynthetic process"/>
    <property type="evidence" value="ECO:0007669"/>
    <property type="project" value="UniProtKB-ARBA"/>
</dbReference>
<dbReference type="Gene3D" id="3.30.559.10">
    <property type="entry name" value="Chloramphenicol acetyltransferase-like domain"/>
    <property type="match status" value="4"/>
</dbReference>
<feature type="region of interest" description="Disordered" evidence="5">
    <location>
        <begin position="4436"/>
        <end position="4502"/>
    </location>
</feature>
<dbReference type="PROSITE" id="PS00455">
    <property type="entry name" value="AMP_BINDING"/>
    <property type="match status" value="3"/>
</dbReference>
<dbReference type="Gene3D" id="3.40.50.980">
    <property type="match status" value="8"/>
</dbReference>
<dbReference type="Gene3D" id="3.40.50.1820">
    <property type="entry name" value="alpha/beta hydrolase"/>
    <property type="match status" value="1"/>
</dbReference>
<dbReference type="Gene3D" id="2.30.38.10">
    <property type="entry name" value="Luciferase, Domain 3"/>
    <property type="match status" value="4"/>
</dbReference>
<dbReference type="InterPro" id="IPR020802">
    <property type="entry name" value="TesA-like"/>
</dbReference>
<dbReference type="InterPro" id="IPR029058">
    <property type="entry name" value="AB_hydrolase_fold"/>
</dbReference>
<evidence type="ECO:0000256" key="4">
    <source>
        <dbReference type="ARBA" id="ARBA00022553"/>
    </source>
</evidence>
<protein>
    <submittedName>
        <fullName evidence="7">Amino acid adenylation domain-containing protein</fullName>
    </submittedName>
</protein>
<organism evidence="7 8">
    <name type="scientific">Nocardia yunnanensis</name>
    <dbReference type="NCBI Taxonomy" id="2382165"/>
    <lineage>
        <taxon>Bacteria</taxon>
        <taxon>Bacillati</taxon>
        <taxon>Actinomycetota</taxon>
        <taxon>Actinomycetes</taxon>
        <taxon>Mycobacteriales</taxon>
        <taxon>Nocardiaceae</taxon>
        <taxon>Nocardia</taxon>
    </lineage>
</organism>
<evidence type="ECO:0000256" key="5">
    <source>
        <dbReference type="SAM" id="MobiDB-lite"/>
    </source>
</evidence>
<gene>
    <name evidence="7" type="ORF">D7D52_28405</name>
</gene>
<dbReference type="GO" id="GO:0043041">
    <property type="term" value="P:amino acid activation for nonribosomal peptide biosynthetic process"/>
    <property type="evidence" value="ECO:0007669"/>
    <property type="project" value="TreeGrafter"/>
</dbReference>
<dbReference type="FunFam" id="3.40.50.980:FF:000001">
    <property type="entry name" value="Non-ribosomal peptide synthetase"/>
    <property type="match status" value="3"/>
</dbReference>
<dbReference type="InterPro" id="IPR006162">
    <property type="entry name" value="Ppantetheine_attach_site"/>
</dbReference>
<dbReference type="PANTHER" id="PTHR45527">
    <property type="entry name" value="NONRIBOSOMAL PEPTIDE SYNTHETASE"/>
    <property type="match status" value="1"/>
</dbReference>
<dbReference type="InterPro" id="IPR020845">
    <property type="entry name" value="AMP-binding_CS"/>
</dbReference>
<evidence type="ECO:0000259" key="6">
    <source>
        <dbReference type="PROSITE" id="PS50075"/>
    </source>
</evidence>
<dbReference type="InterPro" id="IPR025110">
    <property type="entry name" value="AMP-bd_C"/>
</dbReference>
<feature type="domain" description="Carrier" evidence="6">
    <location>
        <begin position="2669"/>
        <end position="2745"/>
    </location>
</feature>
<dbReference type="Gene3D" id="3.40.50.12780">
    <property type="entry name" value="N-terminal domain of ligase-like"/>
    <property type="match status" value="1"/>
</dbReference>
<feature type="compositionally biased region" description="Acidic residues" evidence="5">
    <location>
        <begin position="4446"/>
        <end position="4469"/>
    </location>
</feature>
<sequence length="4944" mass="528765">MTRTARVRPTRTRRGPHIPTLPQLLATAVEADPGGLAVVLADADTTLAALTYAELDERSNRLARLLIARGIGPEDLVAVGIRRSIESVVAVWAVAKTGAGFVPVDPNYPPERVLHMVTDSRAVLGLTVTDTRASLPNTVTWLELDSDEIAAVAQTYPAEPVTNADRERPLRAEHPAYAIYTSGSTGLPKGVVVTHTGIAALTAEMRERFGIGARSRVLHVATPSFDASIMELLMAVGAAATMVVTVPEVYGGDELGRLIARERVTHGLITPSVLASLDPGQLAGMEAIVGGGEAVSAELVRRIGAGRRFHNAYGPTEATIATNISDPLSPDRPVTIGAAIRGATAYVLDERLRPVPVGTPGELYIAGALLARGYHERAALTAARFVANPFEDNGSRLYRTGDLVRANAAGELEYVGRNDFQVKIRGLRIELGEIDAVLTGPEAVDFAVTVGHEVNGRATALVSYVHAAPGFTIETEVLAELAERTLPAHMVPAAIIVLDEIPLTPAGKLDRRALPEPELETTEYRAPETPAQQAVAEVIAEVLRLDRVGLDDDFFTLGVDSITAIQIVSRARARGLGFKPKEMFAARTVAALAELAVPVENDSATEELATGPLVSLSAEDEARLRERYPSLSDVWPLTPLQSGMLFHARLAESSVDAYMVQFALDLAGEIDVPRVHAAARAMLDRHVNLRAVFAEDGAGNAVQVILDDVELPWQYLDLSDRVPAEAVAETDRLMAFDVARHFDMSAGPLLRMTLYRTAADQAQGGGAYRFCVTSHHILIDGWSMPLLIQDMLLLYAAEGDASRIPAVRSYRDYLAWLAARDHEAAREAWRETLAGFTEPTPLAAVDPSREITSGIGEIGFQLSEDDTAALTRVAHEAGVTLNTVVQAAWGLLIGRSTDRDDVVFGATVSGRPPQLAGIETMIGLFLNAIPVRVRLDAGSTLTDVLRALQDEQAALLDHHYVGLGEIQEIAGVDGLFDSIVVFASFPVDEQSLDDAAAPIDGAGILGASTVNGTHYPLTVMVQPRGRGLSFGLKYLRDLFDADAAQAIAQRLAALLGRIAADPRARVAAVDALLDGERRELAAVNATEVPELLDDSTLLSLFDAQVARTPDAPAVWFGRDGLSYAELDIRSRRLAHELTLRGVGPESRVAVAMRRSLDLVVAVYAVLRAGGAYVPVDPDHPAERNEYVLAGSAPVCVLTRTVDGFETGSGVPLFLVDALTAADSVVESAPARVRPDNAAYVIYTSGSTGRPKGVVITHRQMANQFRWAQRTYPHRPGDVVLHKTPITFDISTWELFWPLQTGAAIVVAEPDGHRDPAYIAGLIDEYAVTSVHFVPSMLNAYLDGSARRHPSLRWVFAAGEALTAESAATFAAALPDTALINWYGPAEATVVTAHPAERAHGVAVPIGSPVANTRVLVLDRQLRPVPFGAAGELYVAGVQLARGYLGAPALTAERFVAHEGGARLYRTGDVVRWIADGDAYALEYLGRSDFQVKLRGQRIELGEIETVLLAHAEVHRAAVNLVRAETGDRLVAYVVLEDGATVTDAELLSHTRESVPSYMVPSAVVRLAAMPLNASGKLDRKALPAPEFQAAEYREPATAAERTVAEVFAAVLKLERVGADDDFFELGGNSLNATQVAARLGAAVGARVPVRALFETPTVAELAKSLGSLADSGVAPLRPMPRPELIPLSYAQQRMWFLNRLDTSAATYNLPIALRVTGPLDVPALRDAVADLVARHEVLRTYYPEHGGVGHQLVLPVDSPDAMPLLPVVAVTEADVVQAVSEVAFAPFDVTVAPPLRLRLLRLSDQDHVLVCVVHHIAGDGFSAGPLTRDLVTAYLGRLQGGAPEWSPLPVQYADYALWQRESLGDEHDSGSVLARQFDYWRDNLAGLPDQLELPADRPRPAIASGRGSVHAFDIDPHVHAALNRVAQQHNTTLFMVLHAAFAVLLARVSGTRDIAIGAPIAGRGEAALDDLIGMFVNTLVLRTEIDPNASFSELLAAVRRTDLAAFEHADAPFERIVELLDPPRSQARHPLFQVSLQLQNMTPAVFELPGVTVSDVDLTVPVAKFDLDLTLVERITTDGAAQGISAAFTYAADLFEPETMDRLAERLRRTLVAVATHPERAVGDFDLLAVDERQRVLSDWNATTVDIAAGGPRAATSTLVSQFEIQALHTPDAVALISGGERLTYAEFAARVHRLARRLIAAGVGPETLAALHIRRSIDFVTAAYAVITAGGAYVPLDPDQPAERIAHVLDTANPVCVLTTSRDSFDAGEYPVIEVDTEILAGYPDHPVSDVERRGPLRPEHPAYVIFTSGSTGKPKGVSVPHAAIVNQMVWMQAEYQLTPEDVYLQKTPSTFDVSLWGYFMPLRVGATLLLAGPDGHRDPAYLTELIEQYAVTVTDFVPSMLSVFAAQNNPERVRTALRTLRQIYVIGEALPAETVRAIGAVTDAELHNLYGPTEAAVSITYRDVTGEVDRIVMPIGRPEWNSRVYVLDSRLHPTPPGVAGELYLAGVQLARGYVARPDLTSDRFVANPFGRRGERMYRTGDLVRWDVSGDTAELVYLGRTDFQVKFRGQRIELGEIEAALTAHDSVSQAVVVLHTAEHTGDMLAAYVVPAVGPVAQETLRAHLASRLPSYMVPSAIVELDAFPLNASGKLDRKALPAPTFQARAFRAPVSPVEQIVAAVFTEMLGLGQPVGLDDDFFALGGNSLVATQVVARLGAALDTRVPVRMLFDAPSVETLAVALESATGTGRGRALVAGPRPERIPLSSAQQRMWFLNRFDTESAAYNIPAAVRLSGALDVEALRAAVSDVVARHEILRTVYPETDSGPVQVVLSAADAAPELEVRQVASDQVAGAVLAVASQLFDVTTQVPIRIALFEISDAPAEYVLALVIHHISGDGSSVTPLTRDLMLAYAARSMGVEPAWQPLPVQYADYAIWQRELLGDENDPESVAAKQIGYWKQALAGLPDQLDLPMDRPRPAVQSFHGGRVEVDIDAETHRALAELARREGATLFMVVHTALAVLLARLSGTDDIAIGTPIAGRGEQALDDLIGMFVNTLVFRTRVDAGASFTELLARQRETDLAAYAHADVPFERLVEVLNPVRSTARHPLFQVGLSFQNHTQSALELSDLTVAGLEIDTELSQFDLHLIAADRYTETGEPAGIVGGFTYATALFDKATVEGFVRRFVRLLGSVVAAPAAPVGEVDLLAADERTRILQGWNDTRHQVDTSATLASLLDRTAGEQASRIAIVADDAGTLTYAELGARVNQLARELIARGIGTEDRVALAIRRSTDLVVAMYAVTQAGAAYVPVDPDQAAERVGYILETSAPACVLTTARDGFELPHPRHPGALHPRHPGALLGRDPHDEALDSGQKHAGMTVEVLRIDELELSGHSAAPVTDAERVRVLSAANTAYVIFTSGSTGRPKGVALPHGAVVNQLLWKTAEFGLGVEDAVLLKTAATFDLSVWEFWSAAVCGGRLVIADAEGHRDPVYLNELMARESVTTLHTVPSMLDALLAETNSAAGLGGLRRVLAIGEALPGALAQRFRAALPQVELFNLYGPTEAAVSITTHTVTDADRVAVPIGAPEWNSRVYVLDARLHPVPAGVPGELYLAGAQLARGYFARPDLTADRFVADPFGTGERMYRTGDLVAWNAHGELEYRGRTDFQVKIRGFRIELGEIEAALLALPEIAQTAVLAKHDARTGDRLVAYLVGAGIDVARVKAELSAALPSYMVPAAFVVLDALPLNANGKLDRAALPDPEFTAAEFRAPETDLERTVAGVFADVLGLDRVGADDDFFTLGGNSLLATQVSSRLRALTGAEVRVAWFFTAPTVAGLGARILSALEGEHDYDSNSEAGLQVVLPIRGTGTRTPIFCAPPMSGMSWCYAGLARFLPEDQPLLGLQSPALTETDWDPATLDDVARRYAAEMRAVQPEGPYRLLGYSLGGNLAQAIAAELRAQGEPVDLVAILDSYPGSATDFRTTILDEFATIGVGPDAFPDGDLLELSEEALAALHAAVPADLGILTLDRLRRIYRGAVRSLEMESEYRPRHFDGRVELFRAEFRSAGVPQAKSAADWRPYVSGGIEEFAVPGTHQMMTTAESFAVIGPVLAELIERADTAPEADTRPETETVPEPEPVPLSEPSDTLPRLMADAVAANPDGAAIVIRGRAFTYAQLDAESSRLARLLIERGAEPGTRVAIALPRSVALILAVWAAAKSGAAIVAVDPAHAARVRDSGATLGLSVSAAVGALPPLSGGQEWIVLDDPRVGAQVESRSAAPVIDADRRRPVTGDAAAWVDYPADRYGEVVYTQAEVHAMAERARRSGIGRESRALYLAAADSGLSPLEPVLPLGTAATLVVAQHRAYTTPELADLMTQEGVTHAVITADIRVGLYSPALPAEVIAAGNLLAEPVVEVDWATTQVLPVIKPEDLARAVKLHDPEPEAKPEPEAESVPEPEPETASELETEVEAEPDVAFTMNPEPAQGEPAEPEPAPRDVSPVPPPPVMGPRLSAVGQVSALPAGAMSLLEVEPSGVWVRAITLDIAAGISGTRVRRSVATLLDRHPGLWARLRRDGDAAALDIPAQQPRGAAVVWQIDPNVEAVGDPIEAVIHAAAAELDPEKGYNMRFVLVENVGGVIADGDPEDRPAAVLVVVANGLVVDDTSWRTVIEDLTASWSGGHATAPSADAHPLGIARALAQRAVDADTIDELSWWRKALADVTEGVSPERVLAEAGGRGRVSVSITGEGAAAVDGVARRYGASIDDVLLAALAVTLLDPAAETLRDTLGSVVRLIADGRVPGDPAGHRTVGAFSTTYPFPLRLIGVDAGEVRAGGPAAGSLIEQIRDSVREVPTRGVGFGLLRHLNPDTVAEIGVLPVGRIGFRYRDLRPARVYPEPVADDLYLDVTVDTSRDGLIARFDFVGAVLGLDQVKQLVEGWVQTLGGLAEHGR</sequence>
<dbReference type="SMART" id="SM00824">
    <property type="entry name" value="PKS_TE"/>
    <property type="match status" value="1"/>
</dbReference>
<dbReference type="Gene3D" id="3.30.559.30">
    <property type="entry name" value="Nonribosomal peptide synthetase, condensation domain"/>
    <property type="match status" value="4"/>
</dbReference>
<dbReference type="CDD" id="cd19543">
    <property type="entry name" value="DCL_NRPS"/>
    <property type="match status" value="1"/>
</dbReference>
<dbReference type="FunFam" id="3.40.50.12780:FF:000012">
    <property type="entry name" value="Non-ribosomal peptide synthetase"/>
    <property type="match status" value="2"/>
</dbReference>
<evidence type="ECO:0000313" key="7">
    <source>
        <dbReference type="EMBL" id="AYF77084.1"/>
    </source>
</evidence>
<dbReference type="InterPro" id="IPR020806">
    <property type="entry name" value="PKS_PP-bd"/>
</dbReference>
<keyword evidence="8" id="KW-1185">Reference proteome</keyword>
<dbReference type="InterPro" id="IPR045851">
    <property type="entry name" value="AMP-bd_C_sf"/>
</dbReference>
<dbReference type="Pfam" id="PF13193">
    <property type="entry name" value="AMP-binding_C"/>
    <property type="match status" value="3"/>
</dbReference>
<dbReference type="PANTHER" id="PTHR45527:SF1">
    <property type="entry name" value="FATTY ACID SYNTHASE"/>
    <property type="match status" value="1"/>
</dbReference>
<dbReference type="EMBL" id="CP032568">
    <property type="protein sequence ID" value="AYF77084.1"/>
    <property type="molecule type" value="Genomic_DNA"/>
</dbReference>
<dbReference type="InterPro" id="IPR042099">
    <property type="entry name" value="ANL_N_sf"/>
</dbReference>
<dbReference type="Pfam" id="PF00501">
    <property type="entry name" value="AMP-binding"/>
    <property type="match status" value="5"/>
</dbReference>